<dbReference type="Pfam" id="PF06155">
    <property type="entry name" value="GBBH-like_N"/>
    <property type="match status" value="1"/>
</dbReference>
<evidence type="ECO:0000256" key="6">
    <source>
        <dbReference type="ARBA" id="ARBA00022964"/>
    </source>
</evidence>
<evidence type="ECO:0000256" key="5">
    <source>
        <dbReference type="ARBA" id="ARBA00022723"/>
    </source>
</evidence>
<keyword evidence="8" id="KW-0408">Iron</keyword>
<comment type="similarity">
    <text evidence="3">Belongs to the gamma-BBH/TMLD family.</text>
</comment>
<keyword evidence="7" id="KW-0560">Oxidoreductase</keyword>
<accession>A0A3C1K8S3</accession>
<dbReference type="InterPro" id="IPR010376">
    <property type="entry name" value="GBBH-like_N"/>
</dbReference>
<evidence type="ECO:0000256" key="9">
    <source>
        <dbReference type="ARBA" id="ARBA00030363"/>
    </source>
</evidence>
<dbReference type="GO" id="GO:0050353">
    <property type="term" value="F:trimethyllysine dioxygenase activity"/>
    <property type="evidence" value="ECO:0007669"/>
    <property type="project" value="UniProtKB-EC"/>
</dbReference>
<dbReference type="SUPFAM" id="SSF51197">
    <property type="entry name" value="Clavaminate synthase-like"/>
    <property type="match status" value="1"/>
</dbReference>
<dbReference type="EC" id="1.14.11.8" evidence="4"/>
<evidence type="ECO:0000256" key="1">
    <source>
        <dbReference type="ARBA" id="ARBA00001954"/>
    </source>
</evidence>
<dbReference type="InterPro" id="IPR038492">
    <property type="entry name" value="GBBH-like_N_sf"/>
</dbReference>
<comment type="caution">
    <text evidence="16">The sequence shown here is derived from an EMBL/GenBank/DDBJ whole genome shotgun (WGS) entry which is preliminary data.</text>
</comment>
<proteinExistence type="inferred from homology"/>
<dbReference type="GO" id="GO:0045329">
    <property type="term" value="P:carnitine biosynthetic process"/>
    <property type="evidence" value="ECO:0007669"/>
    <property type="project" value="TreeGrafter"/>
</dbReference>
<evidence type="ECO:0000256" key="11">
    <source>
        <dbReference type="ARBA" id="ARBA00032283"/>
    </source>
</evidence>
<comment type="function">
    <text evidence="12">Converts trimethyllysine (TML) into hydroxytrimethyllysine (HTML).</text>
</comment>
<dbReference type="GO" id="GO:0046872">
    <property type="term" value="F:metal ion binding"/>
    <property type="evidence" value="ECO:0007669"/>
    <property type="project" value="UniProtKB-KW"/>
</dbReference>
<evidence type="ECO:0000259" key="14">
    <source>
        <dbReference type="Pfam" id="PF02668"/>
    </source>
</evidence>
<evidence type="ECO:0000256" key="4">
    <source>
        <dbReference type="ARBA" id="ARBA00012267"/>
    </source>
</evidence>
<evidence type="ECO:0000313" key="17">
    <source>
        <dbReference type="Proteomes" id="UP000257479"/>
    </source>
</evidence>
<evidence type="ECO:0000256" key="7">
    <source>
        <dbReference type="ARBA" id="ARBA00023002"/>
    </source>
</evidence>
<dbReference type="InterPro" id="IPR003819">
    <property type="entry name" value="TauD/TfdA-like"/>
</dbReference>
<keyword evidence="5" id="KW-0479">Metal-binding</keyword>
<evidence type="ECO:0000256" key="3">
    <source>
        <dbReference type="ARBA" id="ARBA00008654"/>
    </source>
</evidence>
<evidence type="ECO:0000256" key="10">
    <source>
        <dbReference type="ARBA" id="ARBA00031778"/>
    </source>
</evidence>
<dbReference type="Gene3D" id="3.30.2020.30">
    <property type="match status" value="1"/>
</dbReference>
<dbReference type="InterPro" id="IPR050411">
    <property type="entry name" value="AlphaKG_dependent_hydroxylases"/>
</dbReference>
<reference evidence="16 17" key="1">
    <citation type="journal article" date="2018" name="Nat. Biotechnol.">
        <title>A standardized bacterial taxonomy based on genome phylogeny substantially revises the tree of life.</title>
        <authorList>
            <person name="Parks D.H."/>
            <person name="Chuvochina M."/>
            <person name="Waite D.W."/>
            <person name="Rinke C."/>
            <person name="Skarshewski A."/>
            <person name="Chaumeil P.A."/>
            <person name="Hugenholtz P."/>
        </authorList>
    </citation>
    <scope>NUCLEOTIDE SEQUENCE [LARGE SCALE GENOMIC DNA]</scope>
    <source>
        <strain evidence="16">UBA9152</strain>
    </source>
</reference>
<evidence type="ECO:0000256" key="13">
    <source>
        <dbReference type="ARBA" id="ARBA00049334"/>
    </source>
</evidence>
<comment type="cofactor">
    <cofactor evidence="2">
        <name>L-ascorbate</name>
        <dbReference type="ChEBI" id="CHEBI:38290"/>
    </cofactor>
</comment>
<dbReference type="Pfam" id="PF02668">
    <property type="entry name" value="TauD"/>
    <property type="match status" value="1"/>
</dbReference>
<evidence type="ECO:0000256" key="12">
    <source>
        <dbReference type="ARBA" id="ARBA00046008"/>
    </source>
</evidence>
<feature type="domain" description="TauD/TfdA-like" evidence="14">
    <location>
        <begin position="161"/>
        <end position="385"/>
    </location>
</feature>
<dbReference type="PANTHER" id="PTHR10696">
    <property type="entry name" value="GAMMA-BUTYROBETAINE HYDROXYLASE-RELATED"/>
    <property type="match status" value="1"/>
</dbReference>
<sequence>MAPDDTDAHGRAEAITAHNPFSGNRLGFDAPSVVDAHVEGRTVIVTYADSTRNTFHHQWLRHSCYSEVSGNPADGIRFTTAISFDSDIAPTSVAALDGDLAIVWNDGHTSLFGSDWLRHHAYDTAGRARRASWRPTTWRAELADHFPSVSWEDACDGGEGQLRLYRTLLDYGIVCVSELGTEPEQTEALANLLGPIHETTVYGYIYDVRAEPVAKLGAKTGMPQAPHIDDAFAYSPPGIDVFHCLHNTDIGGMSTYVDGFAIAESLRAEAPEAHELLTTVPIQHIRRHPDEIDLRFRGPLISLDEWGNTRGIRYFDRAMAPLDVEPDLVEPMYDAIREYNRRMVDPAFVAEIRVSPGDGMLIDNHRVMHGRTAFDPSSGRHIRLCHVPRDEFHGRWRELARRLAPADHDLHLPQGSLT</sequence>
<dbReference type="AlphaFoldDB" id="A0A3C1K8S3"/>
<evidence type="ECO:0000313" key="16">
    <source>
        <dbReference type="EMBL" id="HAN23065.1"/>
    </source>
</evidence>
<dbReference type="Proteomes" id="UP000257479">
    <property type="component" value="Unassembled WGS sequence"/>
</dbReference>
<dbReference type="InterPro" id="IPR042098">
    <property type="entry name" value="TauD-like_sf"/>
</dbReference>
<evidence type="ECO:0000256" key="2">
    <source>
        <dbReference type="ARBA" id="ARBA00001961"/>
    </source>
</evidence>
<dbReference type="PANTHER" id="PTHR10696:SF51">
    <property type="entry name" value="TRIMETHYLLYSINE DIOXYGENASE, MITOCHONDRIAL"/>
    <property type="match status" value="1"/>
</dbReference>
<protein>
    <recommendedName>
        <fullName evidence="4">trimethyllysine dioxygenase</fullName>
        <ecNumber evidence="4">1.14.11.8</ecNumber>
    </recommendedName>
    <alternativeName>
        <fullName evidence="10">Epsilon-trimethyllysine 2-oxoglutarate dioxygenase</fullName>
    </alternativeName>
    <alternativeName>
        <fullName evidence="9">TML hydroxylase</fullName>
    </alternativeName>
    <alternativeName>
        <fullName evidence="11">TML-alpha-ketoglutarate dioxygenase</fullName>
    </alternativeName>
</protein>
<evidence type="ECO:0000259" key="15">
    <source>
        <dbReference type="Pfam" id="PF06155"/>
    </source>
</evidence>
<gene>
    <name evidence="16" type="ORF">DCP95_00630</name>
</gene>
<comment type="catalytic activity">
    <reaction evidence="13">
        <text>N(6),N(6),N(6)-trimethyl-L-lysine + 2-oxoglutarate + O2 = (3S)-3-hydroxy-N(6),N(6),N(6)-trimethyl-L-lysine + succinate + CO2</text>
        <dbReference type="Rhea" id="RHEA:14181"/>
        <dbReference type="ChEBI" id="CHEBI:15379"/>
        <dbReference type="ChEBI" id="CHEBI:16526"/>
        <dbReference type="ChEBI" id="CHEBI:16810"/>
        <dbReference type="ChEBI" id="CHEBI:30031"/>
        <dbReference type="ChEBI" id="CHEBI:58100"/>
        <dbReference type="ChEBI" id="CHEBI:141499"/>
        <dbReference type="EC" id="1.14.11.8"/>
    </reaction>
</comment>
<organism evidence="16 17">
    <name type="scientific">Microbacterium ginsengisoli</name>
    <dbReference type="NCBI Taxonomy" id="400772"/>
    <lineage>
        <taxon>Bacteria</taxon>
        <taxon>Bacillati</taxon>
        <taxon>Actinomycetota</taxon>
        <taxon>Actinomycetes</taxon>
        <taxon>Micrococcales</taxon>
        <taxon>Microbacteriaceae</taxon>
        <taxon>Microbacterium</taxon>
    </lineage>
</organism>
<evidence type="ECO:0000256" key="8">
    <source>
        <dbReference type="ARBA" id="ARBA00023004"/>
    </source>
</evidence>
<feature type="domain" description="Gamma-butyrobetaine hydroxylase-like N-terminal" evidence="15">
    <location>
        <begin position="36"/>
        <end position="118"/>
    </location>
</feature>
<dbReference type="Gene3D" id="3.60.130.10">
    <property type="entry name" value="Clavaminate synthase-like"/>
    <property type="match status" value="1"/>
</dbReference>
<name>A0A3C1K8S3_9MICO</name>
<keyword evidence="6" id="KW-0223">Dioxygenase</keyword>
<comment type="cofactor">
    <cofactor evidence="1">
        <name>Fe(2+)</name>
        <dbReference type="ChEBI" id="CHEBI:29033"/>
    </cofactor>
</comment>
<dbReference type="EMBL" id="DMNG01000008">
    <property type="protein sequence ID" value="HAN23065.1"/>
    <property type="molecule type" value="Genomic_DNA"/>
</dbReference>